<dbReference type="EMBL" id="JAIWYP010000007">
    <property type="protein sequence ID" value="KAH3796029.1"/>
    <property type="molecule type" value="Genomic_DNA"/>
</dbReference>
<reference evidence="1" key="1">
    <citation type="journal article" date="2019" name="bioRxiv">
        <title>The Genome of the Zebra Mussel, Dreissena polymorpha: A Resource for Invasive Species Research.</title>
        <authorList>
            <person name="McCartney M.A."/>
            <person name="Auch B."/>
            <person name="Kono T."/>
            <person name="Mallez S."/>
            <person name="Zhang Y."/>
            <person name="Obille A."/>
            <person name="Becker A."/>
            <person name="Abrahante J.E."/>
            <person name="Garbe J."/>
            <person name="Badalamenti J.P."/>
            <person name="Herman A."/>
            <person name="Mangelson H."/>
            <person name="Liachko I."/>
            <person name="Sullivan S."/>
            <person name="Sone E.D."/>
            <person name="Koren S."/>
            <person name="Silverstein K.A.T."/>
            <person name="Beckman K.B."/>
            <person name="Gohl D.M."/>
        </authorList>
    </citation>
    <scope>NUCLEOTIDE SEQUENCE</scope>
    <source>
        <strain evidence="1">Duluth1</strain>
        <tissue evidence="1">Whole animal</tissue>
    </source>
</reference>
<sequence>MGTLPNADVLAFVRLKQPSAVERAWYFEGKIFAVFKGNKHATQIQRTRIQKLAGKVVAQKSYSETGENPEPG</sequence>
<evidence type="ECO:0000313" key="2">
    <source>
        <dbReference type="Proteomes" id="UP000828390"/>
    </source>
</evidence>
<dbReference type="AlphaFoldDB" id="A0A9D4FBM5"/>
<organism evidence="1 2">
    <name type="scientific">Dreissena polymorpha</name>
    <name type="common">Zebra mussel</name>
    <name type="synonym">Mytilus polymorpha</name>
    <dbReference type="NCBI Taxonomy" id="45954"/>
    <lineage>
        <taxon>Eukaryota</taxon>
        <taxon>Metazoa</taxon>
        <taxon>Spiralia</taxon>
        <taxon>Lophotrochozoa</taxon>
        <taxon>Mollusca</taxon>
        <taxon>Bivalvia</taxon>
        <taxon>Autobranchia</taxon>
        <taxon>Heteroconchia</taxon>
        <taxon>Euheterodonta</taxon>
        <taxon>Imparidentia</taxon>
        <taxon>Neoheterodontei</taxon>
        <taxon>Myida</taxon>
        <taxon>Dreissenoidea</taxon>
        <taxon>Dreissenidae</taxon>
        <taxon>Dreissena</taxon>
    </lineage>
</organism>
<gene>
    <name evidence="1" type="ORF">DPMN_149593</name>
</gene>
<proteinExistence type="predicted"/>
<comment type="caution">
    <text evidence="1">The sequence shown here is derived from an EMBL/GenBank/DDBJ whole genome shotgun (WGS) entry which is preliminary data.</text>
</comment>
<evidence type="ECO:0000313" key="1">
    <source>
        <dbReference type="EMBL" id="KAH3796029.1"/>
    </source>
</evidence>
<protein>
    <submittedName>
        <fullName evidence="1">Uncharacterized protein</fullName>
    </submittedName>
</protein>
<reference evidence="1" key="2">
    <citation type="submission" date="2020-11" db="EMBL/GenBank/DDBJ databases">
        <authorList>
            <person name="McCartney M.A."/>
            <person name="Auch B."/>
            <person name="Kono T."/>
            <person name="Mallez S."/>
            <person name="Becker A."/>
            <person name="Gohl D.M."/>
            <person name="Silverstein K.A.T."/>
            <person name="Koren S."/>
            <person name="Bechman K.B."/>
            <person name="Herman A."/>
            <person name="Abrahante J.E."/>
            <person name="Garbe J."/>
        </authorList>
    </citation>
    <scope>NUCLEOTIDE SEQUENCE</scope>
    <source>
        <strain evidence="1">Duluth1</strain>
        <tissue evidence="1">Whole animal</tissue>
    </source>
</reference>
<accession>A0A9D4FBM5</accession>
<name>A0A9D4FBM5_DREPO</name>
<keyword evidence="2" id="KW-1185">Reference proteome</keyword>
<dbReference type="Proteomes" id="UP000828390">
    <property type="component" value="Unassembled WGS sequence"/>
</dbReference>